<dbReference type="EMBL" id="CABVLI010000043">
    <property type="protein sequence ID" value="VVT24304.1"/>
    <property type="molecule type" value="Genomic_DNA"/>
</dbReference>
<sequence>MRIGLHCMKCNILGPPYNEAGPKYMPLNDSGVYEYTCVNGHDVLTVLQQMRFEVLGEVGIQAIADGYYRDGVASFSASLERFMQFYVEVVFLHRYKDQETLAKIWKIVENQSERQLGMFIATYLYETGEMPPILPQMSRDNAGSVNFRNGVIHKGLIPTERQAVEFAQAVFNLVKPLLDNVRSQYMYAAKKAVVIHTGRTIAAAVDKSRFTSFAYQPMIYSSSSISTVENEVVLRRKNFKCN</sequence>
<evidence type="ECO:0000313" key="2">
    <source>
        <dbReference type="Proteomes" id="UP000326857"/>
    </source>
</evidence>
<organism evidence="1 2">
    <name type="scientific">Sphingomonas aurantiaca</name>
    <dbReference type="NCBI Taxonomy" id="185949"/>
    <lineage>
        <taxon>Bacteria</taxon>
        <taxon>Pseudomonadati</taxon>
        <taxon>Pseudomonadota</taxon>
        <taxon>Alphaproteobacteria</taxon>
        <taxon>Sphingomonadales</taxon>
        <taxon>Sphingomonadaceae</taxon>
        <taxon>Sphingomonas</taxon>
    </lineage>
</organism>
<gene>
    <name evidence="1" type="ORF">SPHINGO391_480085</name>
</gene>
<dbReference type="AlphaFoldDB" id="A0A5E7ZYT7"/>
<proteinExistence type="predicted"/>
<evidence type="ECO:0000313" key="1">
    <source>
        <dbReference type="EMBL" id="VVT24304.1"/>
    </source>
</evidence>
<accession>A0A5E7ZYT7</accession>
<name>A0A5E7ZYT7_9SPHN</name>
<dbReference type="Proteomes" id="UP000326857">
    <property type="component" value="Unassembled WGS sequence"/>
</dbReference>
<dbReference type="RefSeq" id="WP_151991526.1">
    <property type="nucleotide sequence ID" value="NZ_LR701528.1"/>
</dbReference>
<protein>
    <submittedName>
        <fullName evidence="1">Uncharacterized protein</fullName>
    </submittedName>
</protein>
<reference evidence="1 2" key="1">
    <citation type="submission" date="2019-09" db="EMBL/GenBank/DDBJ databases">
        <authorList>
            <person name="Dittami M. S."/>
        </authorList>
    </citation>
    <scope>NUCLEOTIDE SEQUENCE [LARGE SCALE GENOMIC DNA]</scope>
    <source>
        <strain evidence="1">SPHINGO391</strain>
    </source>
</reference>